<evidence type="ECO:0000313" key="3">
    <source>
        <dbReference type="EMBL" id="MBK4738313.1"/>
    </source>
</evidence>
<accession>A0A934W9M0</accession>
<organism evidence="3 4">
    <name type="scientific">Noviherbaspirillum pedocola</name>
    <dbReference type="NCBI Taxonomy" id="2801341"/>
    <lineage>
        <taxon>Bacteria</taxon>
        <taxon>Pseudomonadati</taxon>
        <taxon>Pseudomonadota</taxon>
        <taxon>Betaproteobacteria</taxon>
        <taxon>Burkholderiales</taxon>
        <taxon>Oxalobacteraceae</taxon>
        <taxon>Noviherbaspirillum</taxon>
    </lineage>
</organism>
<evidence type="ECO:0000256" key="1">
    <source>
        <dbReference type="ARBA" id="ARBA00008542"/>
    </source>
</evidence>
<dbReference type="InterPro" id="IPR006286">
    <property type="entry name" value="C56_PfpI-like"/>
</dbReference>
<name>A0A934W9M0_9BURK</name>
<dbReference type="EMBL" id="JAEPBG010000019">
    <property type="protein sequence ID" value="MBK4738313.1"/>
    <property type="molecule type" value="Genomic_DNA"/>
</dbReference>
<dbReference type="NCBIfam" id="TIGR01382">
    <property type="entry name" value="PfpI"/>
    <property type="match status" value="1"/>
</dbReference>
<evidence type="ECO:0000259" key="2">
    <source>
        <dbReference type="Pfam" id="PF01965"/>
    </source>
</evidence>
<protein>
    <submittedName>
        <fullName evidence="3">Type 1 glutamine amidotransferase</fullName>
    </submittedName>
</protein>
<dbReference type="InterPro" id="IPR029062">
    <property type="entry name" value="Class_I_gatase-like"/>
</dbReference>
<keyword evidence="3" id="KW-0315">Glutamine amidotransferase</keyword>
<sequence length="204" mass="21765">MADIPETRLAGLSVAILVTDGFEQVELTGPREALEREGAAAHILSAKPGKVRGFRHDEKADEFDVARTFDQADPADFDAVLLPGGVMNGDAIRMIPEARRFVEAMAAEGKPIAVICHGGWLLVSTGLVKGRTMTSWPSLQDDIRNAGGNWVDQEVVVDGNLVSSRKPDDIPAFNRAFIAALGERVMASVRGTPDEKASSVGVDA</sequence>
<feature type="domain" description="DJ-1/PfpI" evidence="2">
    <location>
        <begin position="13"/>
        <end position="179"/>
    </location>
</feature>
<keyword evidence="4" id="KW-1185">Reference proteome</keyword>
<comment type="similarity">
    <text evidence="1">Belongs to the peptidase C56 family.</text>
</comment>
<comment type="caution">
    <text evidence="3">The sequence shown here is derived from an EMBL/GenBank/DDBJ whole genome shotgun (WGS) entry which is preliminary data.</text>
</comment>
<gene>
    <name evidence="3" type="ORF">JJB74_27135</name>
</gene>
<dbReference type="Gene3D" id="3.40.50.880">
    <property type="match status" value="1"/>
</dbReference>
<dbReference type="PANTHER" id="PTHR42733:SF12">
    <property type="entry name" value="PROTEINASE"/>
    <property type="match status" value="1"/>
</dbReference>
<reference evidence="3" key="1">
    <citation type="submission" date="2021-01" db="EMBL/GenBank/DDBJ databases">
        <title>Genome sequence of strain Noviherbaspirillum sp. DKR-6.</title>
        <authorList>
            <person name="Chaudhary D.K."/>
        </authorList>
    </citation>
    <scope>NUCLEOTIDE SEQUENCE</scope>
    <source>
        <strain evidence="3">DKR-6</strain>
    </source>
</reference>
<dbReference type="RefSeq" id="WP_200597415.1">
    <property type="nucleotide sequence ID" value="NZ_JAEPBG010000019.1"/>
</dbReference>
<dbReference type="AlphaFoldDB" id="A0A934W9M0"/>
<proteinExistence type="inferred from homology"/>
<dbReference type="CDD" id="cd03134">
    <property type="entry name" value="GATase1_PfpI_like"/>
    <property type="match status" value="1"/>
</dbReference>
<evidence type="ECO:0000313" key="4">
    <source>
        <dbReference type="Proteomes" id="UP000622890"/>
    </source>
</evidence>
<dbReference type="PANTHER" id="PTHR42733">
    <property type="entry name" value="DJ-1 PROTEIN"/>
    <property type="match status" value="1"/>
</dbReference>
<dbReference type="SUPFAM" id="SSF52317">
    <property type="entry name" value="Class I glutamine amidotransferase-like"/>
    <property type="match status" value="1"/>
</dbReference>
<dbReference type="Proteomes" id="UP000622890">
    <property type="component" value="Unassembled WGS sequence"/>
</dbReference>
<dbReference type="PROSITE" id="PS51276">
    <property type="entry name" value="PEPTIDASE_C56_PFPI"/>
    <property type="match status" value="1"/>
</dbReference>
<dbReference type="Pfam" id="PF01965">
    <property type="entry name" value="DJ-1_PfpI"/>
    <property type="match status" value="1"/>
</dbReference>
<dbReference type="InterPro" id="IPR002818">
    <property type="entry name" value="DJ-1/PfpI"/>
</dbReference>